<dbReference type="InterPro" id="IPR058265">
    <property type="entry name" value="DUF7959"/>
</dbReference>
<dbReference type="Pfam" id="PF25898">
    <property type="entry name" value="LolA_2nd_metazoa"/>
    <property type="match status" value="1"/>
</dbReference>
<feature type="signal peptide" evidence="2">
    <location>
        <begin position="1"/>
        <end position="26"/>
    </location>
</feature>
<dbReference type="InterPro" id="IPR058831">
    <property type="entry name" value="LolA-like_dom_2nd"/>
</dbReference>
<keyword evidence="6" id="KW-1185">Reference proteome</keyword>
<evidence type="ECO:0000259" key="4">
    <source>
        <dbReference type="Pfam" id="PF25899"/>
    </source>
</evidence>
<feature type="domain" description="DUF7959" evidence="4">
    <location>
        <begin position="479"/>
        <end position="557"/>
    </location>
</feature>
<gene>
    <name evidence="5" type="ORF">LARSCL_LOCUS1492</name>
</gene>
<evidence type="ECO:0000256" key="1">
    <source>
        <dbReference type="SAM" id="Phobius"/>
    </source>
</evidence>
<reference evidence="5 6" key="1">
    <citation type="submission" date="2024-04" db="EMBL/GenBank/DDBJ databases">
        <authorList>
            <person name="Rising A."/>
            <person name="Reimegard J."/>
            <person name="Sonavane S."/>
            <person name="Akerstrom W."/>
            <person name="Nylinder S."/>
            <person name="Hedman E."/>
            <person name="Kallberg Y."/>
        </authorList>
    </citation>
    <scope>NUCLEOTIDE SEQUENCE [LARGE SCALE GENOMIC DNA]</scope>
</reference>
<organism evidence="5 6">
    <name type="scientific">Larinioides sclopetarius</name>
    <dbReference type="NCBI Taxonomy" id="280406"/>
    <lineage>
        <taxon>Eukaryota</taxon>
        <taxon>Metazoa</taxon>
        <taxon>Ecdysozoa</taxon>
        <taxon>Arthropoda</taxon>
        <taxon>Chelicerata</taxon>
        <taxon>Arachnida</taxon>
        <taxon>Araneae</taxon>
        <taxon>Araneomorphae</taxon>
        <taxon>Entelegynae</taxon>
        <taxon>Araneoidea</taxon>
        <taxon>Araneidae</taxon>
        <taxon>Larinioides</taxon>
    </lineage>
</organism>
<proteinExistence type="predicted"/>
<feature type="chain" id="PRO_5043751934" evidence="2">
    <location>
        <begin position="27"/>
        <end position="644"/>
    </location>
</feature>
<name>A0AAV1YWL2_9ARAC</name>
<dbReference type="PANTHER" id="PTHR36902">
    <property type="entry name" value="ENRICHED IN SURFACE-LABELED PROTEOME PROTEIN 9"/>
    <property type="match status" value="1"/>
</dbReference>
<sequence length="644" mass="72278">MWNSISFQKCIIFISIILLAIQECHSDTAFTCPTRKGIPMPKFPVAYSTDTRLNYRVEGSSVDLRQVASGKKISMEFFAGERHVKYIRTGNQQILLSYQPDALYPTCTVRNVKKDGIELEDADAGPSRILQKMHDSVHGDQSSKFVISSNGVENGVWVKKWEACFSDINASFAFANEIWKNSRISYLHNTDYIVSAEAQMGDVFLVSLVSNFDPKEPSDMEFMPPENVYCEGFTPQTNKKPPTISDYFSYDSELLIYTNGEGVDPIVTHRTVYYDLTASIVRTDFFDVYQEDLDTFSKVSERSMSIIHDFKSGIQYKFNPTTGTCEVDAFLSTVGPISIKLTGKDKMQSGNEFFSLNADKIQYNGRFTTRDYEVDVYTAPLDLYEEKYIFSWYFTTNGTQIASKGEVEENVLVRMVIRSATPGADKEGMVVANFFNFEKGEPGDFIYDLTSCYNETLSKHYVMTFPAKEGLKGNEIRISSLIHQSIQNVAGVSSQRVYMSEVLLNNKYMYARFKLLALPTTLYPNATSNGESTLDEAVAKLKKSVADNTFNISLIIKGTMEYIKPVLDGLNEFSGDLRLETPSTGETYKEGSVIALTIGMLFLGFVLGGVTLNLIVSKKYGVSLCQRKMVTPDPFMNSLGDSSM</sequence>
<dbReference type="Pfam" id="PF25899">
    <property type="entry name" value="DUF7959"/>
    <property type="match status" value="1"/>
</dbReference>
<evidence type="ECO:0000313" key="5">
    <source>
        <dbReference type="EMBL" id="CAL1263448.1"/>
    </source>
</evidence>
<feature type="transmembrane region" description="Helical" evidence="1">
    <location>
        <begin position="593"/>
        <end position="616"/>
    </location>
</feature>
<keyword evidence="1" id="KW-0472">Membrane</keyword>
<keyword evidence="1" id="KW-1133">Transmembrane helix</keyword>
<evidence type="ECO:0000256" key="2">
    <source>
        <dbReference type="SAM" id="SignalP"/>
    </source>
</evidence>
<evidence type="ECO:0000313" key="6">
    <source>
        <dbReference type="Proteomes" id="UP001497382"/>
    </source>
</evidence>
<evidence type="ECO:0000259" key="3">
    <source>
        <dbReference type="Pfam" id="PF25898"/>
    </source>
</evidence>
<keyword evidence="1" id="KW-0812">Transmembrane</keyword>
<dbReference type="PANTHER" id="PTHR36902:SF1">
    <property type="entry name" value="ENRICHED IN SURFACE-LABELED PROTEOME PROTEIN 9"/>
    <property type="match status" value="1"/>
</dbReference>
<feature type="domain" description="LolA-like" evidence="3">
    <location>
        <begin position="225"/>
        <end position="453"/>
    </location>
</feature>
<accession>A0AAV1YWL2</accession>
<keyword evidence="2" id="KW-0732">Signal</keyword>
<protein>
    <submittedName>
        <fullName evidence="5">Uncharacterized protein</fullName>
    </submittedName>
</protein>
<comment type="caution">
    <text evidence="5">The sequence shown here is derived from an EMBL/GenBank/DDBJ whole genome shotgun (WGS) entry which is preliminary data.</text>
</comment>
<dbReference type="AlphaFoldDB" id="A0AAV1YWL2"/>
<dbReference type="Proteomes" id="UP001497382">
    <property type="component" value="Unassembled WGS sequence"/>
</dbReference>
<dbReference type="EMBL" id="CAXIEN010000009">
    <property type="protein sequence ID" value="CAL1263448.1"/>
    <property type="molecule type" value="Genomic_DNA"/>
</dbReference>